<accession>A0A0R1XCW7</accession>
<evidence type="ECO:0000313" key="1">
    <source>
        <dbReference type="EMBL" id="KRM27922.1"/>
    </source>
</evidence>
<dbReference type="Proteomes" id="UP000050949">
    <property type="component" value="Unassembled WGS sequence"/>
</dbReference>
<dbReference type="AlphaFoldDB" id="A0A0R1XCW7"/>
<gene>
    <name evidence="1" type="ORF">FC91_GL002212</name>
</gene>
<evidence type="ECO:0000313" key="2">
    <source>
        <dbReference type="Proteomes" id="UP000050949"/>
    </source>
</evidence>
<sequence length="289" mass="32696">MSQFLLHCGQLLNSIRQRRNLSINDIRGDATQPTVTNFEHSHSDIGLTNFHTLLTNMYMSTDEFFVLADPGSDLLSRFARTLRHASNHDDLAGLAALREEVITAYPGSRKDGPKDMLLLSIQGMAGFIKDHAFMFSEIDASRLQLFLNHGQTWYDLEYTIFAVTAPFLPTPIMVQLADAMLASFHTTHIPDYDVAVMGTLFNMCFALLARGDKTQAVKLLQRTQQGVPQTRDPFTASRIYLLTQAFTYLGNHSPEALHHIKMIEDSWALFDPQMRESDMQWLSQLGIKL</sequence>
<protein>
    <recommendedName>
        <fullName evidence="3">HTH cro/C1-type domain-containing protein</fullName>
    </recommendedName>
</protein>
<name>A0A0R1XCW7_9LACO</name>
<organism evidence="1 2">
    <name type="scientific">Schleiferilactobacillus harbinensis DSM 16991</name>
    <dbReference type="NCBI Taxonomy" id="1122147"/>
    <lineage>
        <taxon>Bacteria</taxon>
        <taxon>Bacillati</taxon>
        <taxon>Bacillota</taxon>
        <taxon>Bacilli</taxon>
        <taxon>Lactobacillales</taxon>
        <taxon>Lactobacillaceae</taxon>
        <taxon>Schleiferilactobacillus</taxon>
    </lineage>
</organism>
<reference evidence="1 2" key="1">
    <citation type="journal article" date="2015" name="Genome Announc.">
        <title>Expanding the biotechnology potential of lactobacilli through comparative genomics of 213 strains and associated genera.</title>
        <authorList>
            <person name="Sun Z."/>
            <person name="Harris H.M."/>
            <person name="McCann A."/>
            <person name="Guo C."/>
            <person name="Argimon S."/>
            <person name="Zhang W."/>
            <person name="Yang X."/>
            <person name="Jeffery I.B."/>
            <person name="Cooney J.C."/>
            <person name="Kagawa T.F."/>
            <person name="Liu W."/>
            <person name="Song Y."/>
            <person name="Salvetti E."/>
            <person name="Wrobel A."/>
            <person name="Rasinkangas P."/>
            <person name="Parkhill J."/>
            <person name="Rea M.C."/>
            <person name="O'Sullivan O."/>
            <person name="Ritari J."/>
            <person name="Douillard F.P."/>
            <person name="Paul Ross R."/>
            <person name="Yang R."/>
            <person name="Briner A.E."/>
            <person name="Felis G.E."/>
            <person name="de Vos W.M."/>
            <person name="Barrangou R."/>
            <person name="Klaenhammer T.R."/>
            <person name="Caufield P.W."/>
            <person name="Cui Y."/>
            <person name="Zhang H."/>
            <person name="O'Toole P.W."/>
        </authorList>
    </citation>
    <scope>NUCLEOTIDE SEQUENCE [LARGE SCALE GENOMIC DNA]</scope>
    <source>
        <strain evidence="1 2">DSM 16991</strain>
    </source>
</reference>
<evidence type="ECO:0008006" key="3">
    <source>
        <dbReference type="Google" id="ProtNLM"/>
    </source>
</evidence>
<dbReference type="EMBL" id="AZFW01000039">
    <property type="protein sequence ID" value="KRM27922.1"/>
    <property type="molecule type" value="Genomic_DNA"/>
</dbReference>
<dbReference type="OrthoDB" id="2291137at2"/>
<dbReference type="eggNOG" id="ENOG50316PQ">
    <property type="taxonomic scope" value="Bacteria"/>
</dbReference>
<dbReference type="PANTHER" id="PTHR37038:SF12">
    <property type="entry name" value="TRANSCRIPTIONAL REGULATOR"/>
    <property type="match status" value="1"/>
</dbReference>
<comment type="caution">
    <text evidence="1">The sequence shown here is derived from an EMBL/GenBank/DDBJ whole genome shotgun (WGS) entry which is preliminary data.</text>
</comment>
<proteinExistence type="predicted"/>
<dbReference type="RefSeq" id="WP_027827942.1">
    <property type="nucleotide sequence ID" value="NZ_AUEH01000009.1"/>
</dbReference>
<dbReference type="PANTHER" id="PTHR37038">
    <property type="entry name" value="TRANSCRIPTIONAL REGULATOR-RELATED"/>
    <property type="match status" value="1"/>
</dbReference>
<dbReference type="InterPro" id="IPR053163">
    <property type="entry name" value="HTH-type_regulator_Rgg"/>
</dbReference>
<dbReference type="PATRIC" id="fig|1122147.4.peg.2290"/>